<dbReference type="EMBL" id="PDXA01000022">
    <property type="protein sequence ID" value="RYN48624.1"/>
    <property type="molecule type" value="Genomic_DNA"/>
</dbReference>
<evidence type="ECO:0000259" key="3">
    <source>
        <dbReference type="Pfam" id="PF26640"/>
    </source>
</evidence>
<gene>
    <name evidence="4" type="ORF">AA0114_g7032</name>
</gene>
<dbReference type="Pfam" id="PF26640">
    <property type="entry name" value="DUF8212"/>
    <property type="match status" value="1"/>
</dbReference>
<feature type="domain" description="Heterokaryon incompatibility" evidence="2">
    <location>
        <begin position="22"/>
        <end position="151"/>
    </location>
</feature>
<dbReference type="InterPro" id="IPR012312">
    <property type="entry name" value="Hemerythrin-like"/>
</dbReference>
<accession>A0A4Q4MD22</accession>
<evidence type="ECO:0008006" key="6">
    <source>
        <dbReference type="Google" id="ProtNLM"/>
    </source>
</evidence>
<comment type="caution">
    <text evidence="4">The sequence shown here is derived from an EMBL/GenBank/DDBJ whole genome shotgun (WGS) entry which is preliminary data.</text>
</comment>
<evidence type="ECO:0000313" key="5">
    <source>
        <dbReference type="Proteomes" id="UP000292402"/>
    </source>
</evidence>
<dbReference type="Pfam" id="PF06985">
    <property type="entry name" value="HET"/>
    <property type="match status" value="1"/>
</dbReference>
<dbReference type="PANTHER" id="PTHR10622:SF12">
    <property type="entry name" value="HET DOMAIN-CONTAINING PROTEIN"/>
    <property type="match status" value="1"/>
</dbReference>
<dbReference type="InterPro" id="IPR058525">
    <property type="entry name" value="DUF8212"/>
</dbReference>
<reference evidence="5" key="1">
    <citation type="journal article" date="2019" name="bioRxiv">
        <title>Genomics, evolutionary history and diagnostics of the Alternaria alternata species group including apple and Asian pear pathotypes.</title>
        <authorList>
            <person name="Armitage A.D."/>
            <person name="Cockerton H.M."/>
            <person name="Sreenivasaprasad S."/>
            <person name="Woodhall J.W."/>
            <person name="Lane C.R."/>
            <person name="Harrison R.J."/>
            <person name="Clarkson J.P."/>
        </authorList>
    </citation>
    <scope>NUCLEOTIDE SEQUENCE [LARGE SCALE GENOMIC DNA]</scope>
    <source>
        <strain evidence="5">FERA 1082</strain>
    </source>
</reference>
<organism evidence="4 5">
    <name type="scientific">Alternaria tenuissima</name>
    <dbReference type="NCBI Taxonomy" id="119927"/>
    <lineage>
        <taxon>Eukaryota</taxon>
        <taxon>Fungi</taxon>
        <taxon>Dikarya</taxon>
        <taxon>Ascomycota</taxon>
        <taxon>Pezizomycotina</taxon>
        <taxon>Dothideomycetes</taxon>
        <taxon>Pleosporomycetidae</taxon>
        <taxon>Pleosporales</taxon>
        <taxon>Pleosporineae</taxon>
        <taxon>Pleosporaceae</taxon>
        <taxon>Alternaria</taxon>
        <taxon>Alternaria sect. Alternaria</taxon>
        <taxon>Alternaria alternata complex</taxon>
    </lineage>
</organism>
<dbReference type="Pfam" id="PF01814">
    <property type="entry name" value="Hemerythrin"/>
    <property type="match status" value="1"/>
</dbReference>
<feature type="domain" description="DUF8212" evidence="3">
    <location>
        <begin position="270"/>
        <end position="305"/>
    </location>
</feature>
<dbReference type="Gene3D" id="1.20.120.520">
    <property type="entry name" value="nmb1532 protein domain like"/>
    <property type="match status" value="1"/>
</dbReference>
<dbReference type="Proteomes" id="UP000292402">
    <property type="component" value="Unassembled WGS sequence"/>
</dbReference>
<evidence type="ECO:0000259" key="2">
    <source>
        <dbReference type="Pfam" id="PF06985"/>
    </source>
</evidence>
<proteinExistence type="predicted"/>
<dbReference type="InterPro" id="IPR010730">
    <property type="entry name" value="HET"/>
</dbReference>
<dbReference type="AlphaFoldDB" id="A0A4Q4MD22"/>
<name>A0A4Q4MD22_9PLEO</name>
<protein>
    <recommendedName>
        <fullName evidence="6">Heterokaryon incompatibility domain-containing protein</fullName>
    </recommendedName>
</protein>
<feature type="domain" description="Hemerythrin-like" evidence="1">
    <location>
        <begin position="608"/>
        <end position="734"/>
    </location>
</feature>
<evidence type="ECO:0000313" key="4">
    <source>
        <dbReference type="EMBL" id="RYN48624.1"/>
    </source>
</evidence>
<dbReference type="PANTHER" id="PTHR10622">
    <property type="entry name" value="HET DOMAIN-CONTAINING PROTEIN"/>
    <property type="match status" value="1"/>
</dbReference>
<evidence type="ECO:0000259" key="1">
    <source>
        <dbReference type="Pfam" id="PF01814"/>
    </source>
</evidence>
<dbReference type="CDD" id="cd12108">
    <property type="entry name" value="Hr-like"/>
    <property type="match status" value="1"/>
</dbReference>
<sequence>MRLINVRTLELQWFNDDAIPKYAILSHTWGSDEVNYQEFVWISKARAISASPNLASTQDAHNTLMLALELMIRGSSGPGGLSEEDLLKRVGYSKILNAAEQAQGLGCNYLWVDTCCIDKTSSAELQEAINSMYRWYRDAEVCIVYLGDIPKPRSGNYTTASEIARASLKGCRWARRGWTLQELIAPIVCRFYFQDWTLMGEKVEFLEELSDATGIPVRVLDDRNLLSEVSIAERMSWAAHRQSTRIEDVAYCLLGIFDIHMPLLYGEGSKAFIRLQEEILRTTDDYSLFAWCATTSEHSTYRGLLARHPEEFQHCRSVEHENVVSTFPIGFTPIGLRVQFEFLPDQDKSRVLAMIRSSNQLNQRLAITLKCLDGGMQYARVDAGALVPIDDWPTGKLHTIYVRQKPSIPPDFTTTEFKSFHIRRRVSNQATPNVRIISVTPRNAWDETTHELRIPDHVTEFWGAVMLRVQSAAYAHSLSFPVAFGFNRSTCHYWCKAIPNFTPPQDGQTSGTWPQAVKRRIPDEVYDPLRGTDNDGIALDSKILVAVTMPSVTTITFFLLLTLAISIQFFISSPMTSSANISWAEGPCKLIATPQFGTNKDGIFTTGATHMAHIHNAILRGYNTIYLQAPHVREVDKTAFVGYAQTWYRFIKSHHDDEEAELFPKVEDMLRSKDIWKETHEEHESFLSGLASYNTYLNSLSSPQYFNGKELVSIMDSFQTAFMHHFHHEISTIAAFADHPSAPAPNTPEAELAATIFKAWGKKTVTKAGTFDVVPFFLMNLDATFEDGRWANWPPMPAPVRWGLVNVAGSVHWTWWKFSSCDGGGRPKELYALEREDEE</sequence>